<feature type="transmembrane region" description="Helical" evidence="7">
    <location>
        <begin position="194"/>
        <end position="212"/>
    </location>
</feature>
<evidence type="ECO:0000256" key="1">
    <source>
        <dbReference type="ARBA" id="ARBA00004651"/>
    </source>
</evidence>
<dbReference type="Proteomes" id="UP000831786">
    <property type="component" value="Chromosome"/>
</dbReference>
<feature type="transmembrane region" description="Helical" evidence="7">
    <location>
        <begin position="102"/>
        <end position="122"/>
    </location>
</feature>
<dbReference type="PANTHER" id="PTHR14969">
    <property type="entry name" value="SPHINGOSINE-1-PHOSPHATE PHOSPHOHYDROLASE"/>
    <property type="match status" value="1"/>
</dbReference>
<evidence type="ECO:0000256" key="7">
    <source>
        <dbReference type="SAM" id="Phobius"/>
    </source>
</evidence>
<organism evidence="9 10">
    <name type="scientific">Leucobacter allii</name>
    <dbReference type="NCBI Taxonomy" id="2932247"/>
    <lineage>
        <taxon>Bacteria</taxon>
        <taxon>Bacillati</taxon>
        <taxon>Actinomycetota</taxon>
        <taxon>Actinomycetes</taxon>
        <taxon>Micrococcales</taxon>
        <taxon>Microbacteriaceae</taxon>
        <taxon>Leucobacter</taxon>
    </lineage>
</organism>
<comment type="subcellular location">
    <subcellularLocation>
        <location evidence="1">Cell membrane</location>
        <topology evidence="1">Multi-pass membrane protein</topology>
    </subcellularLocation>
</comment>
<evidence type="ECO:0000256" key="6">
    <source>
        <dbReference type="ARBA" id="ARBA00023136"/>
    </source>
</evidence>
<keyword evidence="4" id="KW-0378">Hydrolase</keyword>
<protein>
    <submittedName>
        <fullName evidence="9">Phosphatase PAP2 family protein</fullName>
    </submittedName>
</protein>
<gene>
    <name evidence="9" type="ORF">MUN78_03615</name>
</gene>
<proteinExistence type="predicted"/>
<dbReference type="SMART" id="SM00014">
    <property type="entry name" value="acidPPc"/>
    <property type="match status" value="1"/>
</dbReference>
<sequence length="235" mass="23753">MGRSAAPLRDRSDRSGPSGIAVGAAVLGLVAVAAFGAVLRLTHPGPLPVDEWWHGVASVSPGSPASAIAVFLAQLGGGAGAAACAGIAAALCCALRRPRDAAAIATAALLGVLLSELGKSLVLRPRPWDQLYESHGTSYPSGHSMGAAALAVSAALVALGSERLGRRAERAVALAALGWMLLMMWSRTALHVHWLSDTVAGAILGASAAVLARRLWFGGGRAAAPRGRTARAAPR</sequence>
<name>A0ABY4FNZ5_9MICO</name>
<keyword evidence="10" id="KW-1185">Reference proteome</keyword>
<keyword evidence="3 7" id="KW-0812">Transmembrane</keyword>
<evidence type="ECO:0000259" key="8">
    <source>
        <dbReference type="SMART" id="SM00014"/>
    </source>
</evidence>
<evidence type="ECO:0000313" key="9">
    <source>
        <dbReference type="EMBL" id="UOQ57939.1"/>
    </source>
</evidence>
<dbReference type="PANTHER" id="PTHR14969:SF62">
    <property type="entry name" value="DECAPRENYLPHOSPHORYL-5-PHOSPHORIBOSE PHOSPHATASE RV3807C-RELATED"/>
    <property type="match status" value="1"/>
</dbReference>
<dbReference type="InterPro" id="IPR036938">
    <property type="entry name" value="PAP2/HPO_sf"/>
</dbReference>
<feature type="domain" description="Phosphatidic acid phosphatase type 2/haloperoxidase" evidence="8">
    <location>
        <begin position="102"/>
        <end position="213"/>
    </location>
</feature>
<feature type="transmembrane region" description="Helical" evidence="7">
    <location>
        <begin position="20"/>
        <end position="39"/>
    </location>
</feature>
<dbReference type="EMBL" id="CP095045">
    <property type="protein sequence ID" value="UOQ57939.1"/>
    <property type="molecule type" value="Genomic_DNA"/>
</dbReference>
<evidence type="ECO:0000313" key="10">
    <source>
        <dbReference type="Proteomes" id="UP000831786"/>
    </source>
</evidence>
<dbReference type="RefSeq" id="WP_244728874.1">
    <property type="nucleotide sequence ID" value="NZ_CP095045.1"/>
</dbReference>
<evidence type="ECO:0000256" key="4">
    <source>
        <dbReference type="ARBA" id="ARBA00022801"/>
    </source>
</evidence>
<dbReference type="InterPro" id="IPR000326">
    <property type="entry name" value="PAP2/HPO"/>
</dbReference>
<dbReference type="Pfam" id="PF01569">
    <property type="entry name" value="PAP2"/>
    <property type="match status" value="1"/>
</dbReference>
<dbReference type="Gene3D" id="1.20.144.10">
    <property type="entry name" value="Phosphatidic acid phosphatase type 2/haloperoxidase"/>
    <property type="match status" value="1"/>
</dbReference>
<keyword evidence="6 7" id="KW-0472">Membrane</keyword>
<feature type="transmembrane region" description="Helical" evidence="7">
    <location>
        <begin position="171"/>
        <end position="188"/>
    </location>
</feature>
<evidence type="ECO:0000256" key="5">
    <source>
        <dbReference type="ARBA" id="ARBA00022989"/>
    </source>
</evidence>
<evidence type="ECO:0000256" key="3">
    <source>
        <dbReference type="ARBA" id="ARBA00022692"/>
    </source>
</evidence>
<evidence type="ECO:0000256" key="2">
    <source>
        <dbReference type="ARBA" id="ARBA00022475"/>
    </source>
</evidence>
<feature type="transmembrane region" description="Helical" evidence="7">
    <location>
        <begin position="142"/>
        <end position="159"/>
    </location>
</feature>
<reference evidence="9 10" key="1">
    <citation type="submission" date="2022-04" db="EMBL/GenBank/DDBJ databases">
        <title>Leucobacter sp. isolated from rhizosphere of garlic.</title>
        <authorList>
            <person name="Won M."/>
            <person name="Lee C.-M."/>
            <person name="Woen H.-Y."/>
            <person name="Kwon S.-W."/>
        </authorList>
    </citation>
    <scope>NUCLEOTIDE SEQUENCE [LARGE SCALE GENOMIC DNA]</scope>
    <source>
        <strain evidence="9 10">H21R-40</strain>
    </source>
</reference>
<accession>A0ABY4FNZ5</accession>
<dbReference type="SUPFAM" id="SSF48317">
    <property type="entry name" value="Acid phosphatase/Vanadium-dependent haloperoxidase"/>
    <property type="match status" value="1"/>
</dbReference>
<keyword evidence="2" id="KW-1003">Cell membrane</keyword>
<keyword evidence="5 7" id="KW-1133">Transmembrane helix</keyword>
<feature type="transmembrane region" description="Helical" evidence="7">
    <location>
        <begin position="68"/>
        <end position="95"/>
    </location>
</feature>